<dbReference type="InterPro" id="IPR006935">
    <property type="entry name" value="Helicase/UvrB_N"/>
</dbReference>
<dbReference type="GO" id="GO:0003677">
    <property type="term" value="F:DNA binding"/>
    <property type="evidence" value="ECO:0007669"/>
    <property type="project" value="InterPro"/>
</dbReference>
<dbReference type="InterPro" id="IPR014001">
    <property type="entry name" value="Helicase_ATP-bd"/>
</dbReference>
<dbReference type="InterPro" id="IPR050742">
    <property type="entry name" value="Helicase_Restrict-Modif_Enz"/>
</dbReference>
<dbReference type="InterPro" id="IPR027417">
    <property type="entry name" value="P-loop_NTPase"/>
</dbReference>
<sequence>MKEIIMPNLFVRYEEDYQDWKNSGYNGCKTETIEFIKHLFHRTEMQLWAHQKEAILRIIYLYEIKNGELDNKYLLKIVTGGGKTAIISAIIGWLFYAHTEEVQKIVILVPNLIVRDRLEYDFVRSDERKSTIFENWDITPDKSLNSRLSAAVLESGSSPQKMLEVDIIIANIQELYTHNANTASNLNYILKNFDGLAIFNDEAHNTNANEFDHILRLLKDKTALRLDTTATPERADGTYPNSNLIYDFDIDQALLANRPIIKDVIVYRPDTKLLEITYVNATTGVKKKISELEPEFEEAEKRLKPFNWIMDDAPLNLLVDISLDRLREKEKEAKNNGDYKPILFIVTMGIKEAGKVKQFLETRRNIKTLLVTEESGDNDREDARNLGKKDSPYKAVVSVFMLREGWDVPEVSVILLLRRILSPVFGQQIIGRGLRKINKTSLDRETLSVVDHPQLQHDWLWKKMRVTRTIDDVMPNDEIEIPKLPRGEDHIPRLTHTENLIKIKPYSDKEFEDRLGRLKDNLGDTQPDKNWRKTLNEFSYETDKYSITKLKLESMRKKYLGKKFGEEIDYDVSGFSEADKVEDISIDDLKRQMLSVVEYILEKNNVSETDKGRFYRVILDMVSKKFLNSNPLSKSMPKDRILIFNNLENLVGAFTLPVVKGIIEDGALYD</sequence>
<dbReference type="GO" id="GO:0016787">
    <property type="term" value="F:hydrolase activity"/>
    <property type="evidence" value="ECO:0007669"/>
    <property type="project" value="InterPro"/>
</dbReference>
<accession>D6GWT0</accession>
<dbReference type="GO" id="GO:0140097">
    <property type="term" value="F:catalytic activity, acting on DNA"/>
    <property type="evidence" value="ECO:0007669"/>
    <property type="project" value="UniProtKB-ARBA"/>
</dbReference>
<evidence type="ECO:0000313" key="2">
    <source>
        <dbReference type="EMBL" id="EFD92323.1"/>
    </source>
</evidence>
<organism evidence="2 3">
    <name type="scientific">Candidatus Parvarchaeum acidophilus ARMAN-5</name>
    <dbReference type="NCBI Taxonomy" id="662762"/>
    <lineage>
        <taxon>Archaea</taxon>
        <taxon>Candidatus Parvarchaeota</taxon>
        <taxon>Candidatus Parvarchaeum</taxon>
    </lineage>
</organism>
<protein>
    <submittedName>
        <fullName evidence="2">Type III restriction protein res subunit</fullName>
    </submittedName>
</protein>
<feature type="domain" description="Helicase ATP-binding" evidence="1">
    <location>
        <begin position="43"/>
        <end position="261"/>
    </location>
</feature>
<dbReference type="PANTHER" id="PTHR47396">
    <property type="entry name" value="TYPE I RESTRICTION ENZYME ECOKI R PROTEIN"/>
    <property type="match status" value="1"/>
</dbReference>
<name>D6GWT0_PARA5</name>
<evidence type="ECO:0000259" key="1">
    <source>
        <dbReference type="SMART" id="SM00487"/>
    </source>
</evidence>
<dbReference type="Proteomes" id="UP000009376">
    <property type="component" value="Unassembled WGS sequence"/>
</dbReference>
<gene>
    <name evidence="2" type="ORF">BJBARM5_0957</name>
</gene>
<dbReference type="AlphaFoldDB" id="D6GWT0"/>
<dbReference type="Gene3D" id="3.40.50.300">
    <property type="entry name" value="P-loop containing nucleotide triphosphate hydrolases"/>
    <property type="match status" value="2"/>
</dbReference>
<dbReference type="SMART" id="SM00487">
    <property type="entry name" value="DEXDc"/>
    <property type="match status" value="1"/>
</dbReference>
<dbReference type="EMBL" id="GG745608">
    <property type="protein sequence ID" value="EFD92323.1"/>
    <property type="molecule type" value="Genomic_DNA"/>
</dbReference>
<dbReference type="GO" id="GO:0005524">
    <property type="term" value="F:ATP binding"/>
    <property type="evidence" value="ECO:0007669"/>
    <property type="project" value="InterPro"/>
</dbReference>
<evidence type="ECO:0000313" key="3">
    <source>
        <dbReference type="Proteomes" id="UP000009376"/>
    </source>
</evidence>
<dbReference type="Pfam" id="PF04851">
    <property type="entry name" value="ResIII"/>
    <property type="match status" value="1"/>
</dbReference>
<proteinExistence type="predicted"/>
<dbReference type="PANTHER" id="PTHR47396:SF1">
    <property type="entry name" value="ATP-DEPENDENT HELICASE IRC3-RELATED"/>
    <property type="match status" value="1"/>
</dbReference>
<dbReference type="GO" id="GO:0120545">
    <property type="term" value="F:nucleic acid conformation isomerase activity"/>
    <property type="evidence" value="ECO:0007669"/>
    <property type="project" value="UniProtKB-ARBA"/>
</dbReference>
<dbReference type="GO" id="GO:0005829">
    <property type="term" value="C:cytosol"/>
    <property type="evidence" value="ECO:0007669"/>
    <property type="project" value="TreeGrafter"/>
</dbReference>
<reference evidence="2 3" key="1">
    <citation type="journal article" date="2010" name="Proc. Natl. Acad. Sci. U.S.A.">
        <title>Enigmatic, ultrasmall, uncultivated Archaea.</title>
        <authorList>
            <person name="Baker B.J."/>
            <person name="Comolli L.R."/>
            <person name="Dick G.J."/>
            <person name="Hauser L.J."/>
            <person name="Hyatt D."/>
            <person name="Dill B.D."/>
            <person name="Land M.L."/>
            <person name="Verberkmoes N.C."/>
            <person name="Hettich R.L."/>
            <person name="Banfield J.F."/>
        </authorList>
    </citation>
    <scope>NUCLEOTIDE SEQUENCE [LARGE SCALE GENOMIC DNA]</scope>
</reference>
<dbReference type="SUPFAM" id="SSF52540">
    <property type="entry name" value="P-loop containing nucleoside triphosphate hydrolases"/>
    <property type="match status" value="1"/>
</dbReference>